<dbReference type="Pfam" id="PF14322">
    <property type="entry name" value="SusD-like_3"/>
    <property type="match status" value="1"/>
</dbReference>
<evidence type="ECO:0000256" key="1">
    <source>
        <dbReference type="ARBA" id="ARBA00004442"/>
    </source>
</evidence>
<evidence type="ECO:0000256" key="2">
    <source>
        <dbReference type="ARBA" id="ARBA00006275"/>
    </source>
</evidence>
<feature type="domain" description="SusD-like N-terminal" evidence="8">
    <location>
        <begin position="23"/>
        <end position="225"/>
    </location>
</feature>
<keyword evidence="10" id="KW-1185">Reference proteome</keyword>
<dbReference type="Gene3D" id="1.25.40.390">
    <property type="match status" value="1"/>
</dbReference>
<dbReference type="Pfam" id="PF07980">
    <property type="entry name" value="SusD_RagB"/>
    <property type="match status" value="1"/>
</dbReference>
<evidence type="ECO:0000256" key="4">
    <source>
        <dbReference type="ARBA" id="ARBA00023136"/>
    </source>
</evidence>
<gene>
    <name evidence="9" type="ORF">GCM10023231_31840</name>
</gene>
<organism evidence="9 10">
    <name type="scientific">Olivibacter ginsenosidimutans</name>
    <dbReference type="NCBI Taxonomy" id="1176537"/>
    <lineage>
        <taxon>Bacteria</taxon>
        <taxon>Pseudomonadati</taxon>
        <taxon>Bacteroidota</taxon>
        <taxon>Sphingobacteriia</taxon>
        <taxon>Sphingobacteriales</taxon>
        <taxon>Sphingobacteriaceae</taxon>
        <taxon>Olivibacter</taxon>
    </lineage>
</organism>
<evidence type="ECO:0000313" key="9">
    <source>
        <dbReference type="EMBL" id="GAA4800687.1"/>
    </source>
</evidence>
<feature type="signal peptide" evidence="6">
    <location>
        <begin position="1"/>
        <end position="21"/>
    </location>
</feature>
<evidence type="ECO:0000256" key="6">
    <source>
        <dbReference type="SAM" id="SignalP"/>
    </source>
</evidence>
<comment type="caution">
    <text evidence="9">The sequence shown here is derived from an EMBL/GenBank/DDBJ whole genome shotgun (WGS) entry which is preliminary data.</text>
</comment>
<dbReference type="CDD" id="cd08977">
    <property type="entry name" value="SusD"/>
    <property type="match status" value="1"/>
</dbReference>
<name>A0ABP9BZ66_9SPHI</name>
<dbReference type="InterPro" id="IPR012944">
    <property type="entry name" value="SusD_RagB_dom"/>
</dbReference>
<comment type="similarity">
    <text evidence="2">Belongs to the SusD family.</text>
</comment>
<evidence type="ECO:0000259" key="7">
    <source>
        <dbReference type="Pfam" id="PF07980"/>
    </source>
</evidence>
<accession>A0ABP9BZ66</accession>
<comment type="subcellular location">
    <subcellularLocation>
        <location evidence="1">Cell outer membrane</location>
    </subcellularLocation>
</comment>
<protein>
    <submittedName>
        <fullName evidence="9">RagB/SusD family nutrient uptake outer membrane protein</fullName>
    </submittedName>
</protein>
<evidence type="ECO:0000313" key="10">
    <source>
        <dbReference type="Proteomes" id="UP001501411"/>
    </source>
</evidence>
<reference evidence="10" key="1">
    <citation type="journal article" date="2019" name="Int. J. Syst. Evol. Microbiol.">
        <title>The Global Catalogue of Microorganisms (GCM) 10K type strain sequencing project: providing services to taxonomists for standard genome sequencing and annotation.</title>
        <authorList>
            <consortium name="The Broad Institute Genomics Platform"/>
            <consortium name="The Broad Institute Genome Sequencing Center for Infectious Disease"/>
            <person name="Wu L."/>
            <person name="Ma J."/>
        </authorList>
    </citation>
    <scope>NUCLEOTIDE SEQUENCE [LARGE SCALE GENOMIC DNA]</scope>
    <source>
        <strain evidence="10">JCM 18200</strain>
    </source>
</reference>
<keyword evidence="3 6" id="KW-0732">Signal</keyword>
<dbReference type="InterPro" id="IPR011990">
    <property type="entry name" value="TPR-like_helical_dom_sf"/>
</dbReference>
<dbReference type="InterPro" id="IPR033985">
    <property type="entry name" value="SusD-like_N"/>
</dbReference>
<sequence length="486" mass="54396">MLMNKKIYYMGLLIVALSACAKLEEQPDSILTTQQFYKTSEDAISAVNSVYNAALNNGGITMYNRLFHLAFEIQTDDAIAGQRVTNIDVRAMAALTQSPSNDRVDENWHEHYTAINRANIAIDNIPNIDIDVTLRNRLVNEAKFLRGLLYFNLVRIWGDVPLVLHETTSLDKDAIQVERTSVETVYEQIIDDLTAAEDLPDTYDAKDAGRATGGAAKAILAKVYLTRQDWDKAAAKSLEVIQGPYGYGLFADFADVFKVETKNGKEHIFSVQCLGGNGQGNRLASSCTPVGIPGIAAAGTDEPTEEAYEIFDDQDRRRDVTFFTSLVSPKDGKTYTFAPHFRKYWDPSTIANPTESNQNIPVIRFAEVLLIYAEALNEANHGPTMEAYNAINQVIRRAYGKPTTVADATIDLVGLSYDQFQEAVYVQRRKELMFEFQRWFDLIRTHRMVEALHAVGKTNAAEKHYLAPIPQREIDLNSALTQNSGW</sequence>
<dbReference type="EMBL" id="BAABIQ010000041">
    <property type="protein sequence ID" value="GAA4800687.1"/>
    <property type="molecule type" value="Genomic_DNA"/>
</dbReference>
<dbReference type="PROSITE" id="PS51257">
    <property type="entry name" value="PROKAR_LIPOPROTEIN"/>
    <property type="match status" value="1"/>
</dbReference>
<keyword evidence="5" id="KW-0998">Cell outer membrane</keyword>
<keyword evidence="4" id="KW-0472">Membrane</keyword>
<dbReference type="Proteomes" id="UP001501411">
    <property type="component" value="Unassembled WGS sequence"/>
</dbReference>
<evidence type="ECO:0000256" key="5">
    <source>
        <dbReference type="ARBA" id="ARBA00023237"/>
    </source>
</evidence>
<proteinExistence type="inferred from homology"/>
<feature type="chain" id="PRO_5046926741" evidence="6">
    <location>
        <begin position="22"/>
        <end position="486"/>
    </location>
</feature>
<evidence type="ECO:0000259" key="8">
    <source>
        <dbReference type="Pfam" id="PF14322"/>
    </source>
</evidence>
<evidence type="ECO:0000256" key="3">
    <source>
        <dbReference type="ARBA" id="ARBA00022729"/>
    </source>
</evidence>
<dbReference type="SUPFAM" id="SSF48452">
    <property type="entry name" value="TPR-like"/>
    <property type="match status" value="1"/>
</dbReference>
<feature type="domain" description="RagB/SusD" evidence="7">
    <location>
        <begin position="330"/>
        <end position="486"/>
    </location>
</feature>